<evidence type="ECO:0000313" key="2">
    <source>
        <dbReference type="Proteomes" id="UP000199206"/>
    </source>
</evidence>
<dbReference type="Proteomes" id="UP000199206">
    <property type="component" value="Unassembled WGS sequence"/>
</dbReference>
<organism evidence="1 2">
    <name type="scientific">Sphingomonas gellani</name>
    <dbReference type="NCBI Taxonomy" id="1166340"/>
    <lineage>
        <taxon>Bacteria</taxon>
        <taxon>Pseudomonadati</taxon>
        <taxon>Pseudomonadota</taxon>
        <taxon>Alphaproteobacteria</taxon>
        <taxon>Sphingomonadales</taxon>
        <taxon>Sphingomonadaceae</taxon>
        <taxon>Sphingomonas</taxon>
    </lineage>
</organism>
<protein>
    <submittedName>
        <fullName evidence="1">Uncharacterized protein</fullName>
    </submittedName>
</protein>
<gene>
    <name evidence="1" type="ORF">SAMN05192583_3492</name>
</gene>
<evidence type="ECO:0000313" key="1">
    <source>
        <dbReference type="EMBL" id="SEN76018.1"/>
    </source>
</evidence>
<proteinExistence type="predicted"/>
<sequence length="87" mass="10087">MSRVGFHQIVEGIDRHLPYLHKERWAIELAELREAARNAVGHDRERAKQAVLDHYKTEFRPETSRAVLIEQARQNYDTPPAENADPA</sequence>
<keyword evidence="2" id="KW-1185">Reference proteome</keyword>
<reference evidence="2" key="1">
    <citation type="submission" date="2016-10" db="EMBL/GenBank/DDBJ databases">
        <authorList>
            <person name="Varghese N."/>
            <person name="Submissions S."/>
        </authorList>
    </citation>
    <scope>NUCLEOTIDE SEQUENCE [LARGE SCALE GENOMIC DNA]</scope>
    <source>
        <strain evidence="2">S6-262</strain>
    </source>
</reference>
<dbReference type="RefSeq" id="WP_093666999.1">
    <property type="nucleotide sequence ID" value="NZ_FOCF01000012.1"/>
</dbReference>
<dbReference type="OrthoDB" id="7577859at2"/>
<name>A0A1H8J7F0_9SPHN</name>
<accession>A0A1H8J7F0</accession>
<dbReference type="AlphaFoldDB" id="A0A1H8J7F0"/>
<dbReference type="EMBL" id="FOCF01000012">
    <property type="protein sequence ID" value="SEN76018.1"/>
    <property type="molecule type" value="Genomic_DNA"/>
</dbReference>